<dbReference type="AlphaFoldDB" id="A0AAU8IL37"/>
<accession>A0AAU8IL37</accession>
<dbReference type="EC" id="2.1.-.-" evidence="2"/>
<dbReference type="Pfam" id="PF08241">
    <property type="entry name" value="Methyltransf_11"/>
    <property type="match status" value="1"/>
</dbReference>
<gene>
    <name evidence="2" type="ORF">ABII15_02950</name>
</gene>
<dbReference type="EMBL" id="CP159534">
    <property type="protein sequence ID" value="XCJ68982.1"/>
    <property type="molecule type" value="Genomic_DNA"/>
</dbReference>
<dbReference type="InterPro" id="IPR029063">
    <property type="entry name" value="SAM-dependent_MTases_sf"/>
</dbReference>
<sequence>MNTPAGYFDDQYADTDDPWHLAERWYDQRKYRLTAAALPRPLYRRAFEPGCSVGALTELLADRCRRLLATDRVDRAVERARRNTAGLENVTVRQMVVPDEWPEGSFDLVVLSELLYYFGSADRGRILAHGTRSLEPGGHLVAVHWNHPVPEHTCTGRQIADELADSDDLGLLARYDDPDFTLTVHERRTHAGSILSPAQSEGLA</sequence>
<dbReference type="CDD" id="cd02440">
    <property type="entry name" value="AdoMet_MTases"/>
    <property type="match status" value="1"/>
</dbReference>
<name>A0AAU8IL37_9ACTN</name>
<dbReference type="SUPFAM" id="SSF53335">
    <property type="entry name" value="S-adenosyl-L-methionine-dependent methyltransferases"/>
    <property type="match status" value="1"/>
</dbReference>
<keyword evidence="2" id="KW-0808">Transferase</keyword>
<dbReference type="RefSeq" id="WP_353940664.1">
    <property type="nucleotide sequence ID" value="NZ_CP159534.1"/>
</dbReference>
<evidence type="ECO:0000313" key="2">
    <source>
        <dbReference type="EMBL" id="XCJ68982.1"/>
    </source>
</evidence>
<dbReference type="InterPro" id="IPR013216">
    <property type="entry name" value="Methyltransf_11"/>
</dbReference>
<protein>
    <submittedName>
        <fullName evidence="2">Class I SAM-dependent methyltransferase</fullName>
        <ecNumber evidence="2">2.1.-.-</ecNumber>
    </submittedName>
</protein>
<reference evidence="2" key="1">
    <citation type="submission" date="2024-06" db="EMBL/GenBank/DDBJ databases">
        <title>Streptomyces sp. strain HUAS MG91 genome sequences.</title>
        <authorList>
            <person name="Mo P."/>
        </authorList>
    </citation>
    <scope>NUCLEOTIDE SEQUENCE</scope>
    <source>
        <strain evidence="2">HUAS MG91</strain>
    </source>
</reference>
<dbReference type="GO" id="GO:0032259">
    <property type="term" value="P:methylation"/>
    <property type="evidence" value="ECO:0007669"/>
    <property type="project" value="UniProtKB-KW"/>
</dbReference>
<keyword evidence="2" id="KW-0489">Methyltransferase</keyword>
<dbReference type="GO" id="GO:0008757">
    <property type="term" value="F:S-adenosylmethionine-dependent methyltransferase activity"/>
    <property type="evidence" value="ECO:0007669"/>
    <property type="project" value="InterPro"/>
</dbReference>
<organism evidence="2">
    <name type="scientific">Streptomyces tabacisoli</name>
    <dbReference type="NCBI Taxonomy" id="3156398"/>
    <lineage>
        <taxon>Bacteria</taxon>
        <taxon>Bacillati</taxon>
        <taxon>Actinomycetota</taxon>
        <taxon>Actinomycetes</taxon>
        <taxon>Kitasatosporales</taxon>
        <taxon>Streptomycetaceae</taxon>
        <taxon>Streptomyces</taxon>
    </lineage>
</organism>
<dbReference type="KEGG" id="stac:ABII15_02950"/>
<dbReference type="Gene3D" id="3.40.50.150">
    <property type="entry name" value="Vaccinia Virus protein VP39"/>
    <property type="match status" value="1"/>
</dbReference>
<proteinExistence type="predicted"/>
<feature type="domain" description="Methyltransferase type 11" evidence="1">
    <location>
        <begin position="48"/>
        <end position="141"/>
    </location>
</feature>
<evidence type="ECO:0000259" key="1">
    <source>
        <dbReference type="Pfam" id="PF08241"/>
    </source>
</evidence>